<dbReference type="Gene3D" id="1.20.950.20">
    <property type="entry name" value="Transmembrane di-heme cytochromes, Chain C"/>
    <property type="match status" value="1"/>
</dbReference>
<evidence type="ECO:0000313" key="15">
    <source>
        <dbReference type="EMBL" id="WZC49839.1"/>
    </source>
</evidence>
<evidence type="ECO:0000256" key="11">
    <source>
        <dbReference type="ARBA" id="ARBA00023136"/>
    </source>
</evidence>
<keyword evidence="16" id="KW-1185">Reference proteome</keyword>
<reference evidence="16" key="1">
    <citation type="submission" date="2024-04" db="EMBL/GenBank/DDBJ databases">
        <title>Phylogenomic analyses of a clade within the roseobacter group suggest taxonomic reassignments of species of the genera Aestuariivita, Citreicella, Loktanella, Nautella, Pelagibaca, Ruegeria, Thalassobius, Thiobacimonas and Tropicibacter, and the proposal o.</title>
        <authorList>
            <person name="Jeon C.O."/>
        </authorList>
    </citation>
    <scope>NUCLEOTIDE SEQUENCE [LARGE SCALE GENOMIC DNA]</scope>
    <source>
        <strain evidence="16">BS5-3</strain>
    </source>
</reference>
<keyword evidence="5" id="KW-0349">Heme</keyword>
<keyword evidence="9 13" id="KW-1133">Transmembrane helix</keyword>
<keyword evidence="7" id="KW-0479">Metal-binding</keyword>
<evidence type="ECO:0000256" key="6">
    <source>
        <dbReference type="ARBA" id="ARBA00022692"/>
    </source>
</evidence>
<dbReference type="PANTHER" id="PTHR30529:SF1">
    <property type="entry name" value="CYTOCHROME B561 HOMOLOG 2"/>
    <property type="match status" value="1"/>
</dbReference>
<evidence type="ECO:0000256" key="9">
    <source>
        <dbReference type="ARBA" id="ARBA00022989"/>
    </source>
</evidence>
<keyword evidence="3" id="KW-0813">Transport</keyword>
<evidence type="ECO:0000256" key="13">
    <source>
        <dbReference type="SAM" id="Phobius"/>
    </source>
</evidence>
<feature type="transmembrane region" description="Helical" evidence="13">
    <location>
        <begin position="86"/>
        <end position="108"/>
    </location>
</feature>
<comment type="similarity">
    <text evidence="12">Belongs to the cytochrome b561 family.</text>
</comment>
<dbReference type="InterPro" id="IPR052168">
    <property type="entry name" value="Cytochrome_b561_oxidase"/>
</dbReference>
<proteinExistence type="inferred from homology"/>
<feature type="transmembrane region" description="Helical" evidence="13">
    <location>
        <begin position="12"/>
        <end position="33"/>
    </location>
</feature>
<dbReference type="InterPro" id="IPR016174">
    <property type="entry name" value="Di-haem_cyt_TM"/>
</dbReference>
<keyword evidence="4" id="KW-1003">Cell membrane</keyword>
<keyword evidence="11 13" id="KW-0472">Membrane</keyword>
<dbReference type="SUPFAM" id="SSF81342">
    <property type="entry name" value="Transmembrane di-heme cytochromes"/>
    <property type="match status" value="1"/>
</dbReference>
<accession>A0ABZ2VAY4</accession>
<dbReference type="InterPro" id="IPR011577">
    <property type="entry name" value="Cyt_b561_bac/Ni-Hgenase"/>
</dbReference>
<evidence type="ECO:0000259" key="14">
    <source>
        <dbReference type="Pfam" id="PF01292"/>
    </source>
</evidence>
<dbReference type="Proteomes" id="UP001440612">
    <property type="component" value="Chromosome"/>
</dbReference>
<evidence type="ECO:0000256" key="1">
    <source>
        <dbReference type="ARBA" id="ARBA00001970"/>
    </source>
</evidence>
<keyword evidence="8" id="KW-0249">Electron transport</keyword>
<dbReference type="EMBL" id="CP150951">
    <property type="protein sequence ID" value="WZC49839.1"/>
    <property type="molecule type" value="Genomic_DNA"/>
</dbReference>
<keyword evidence="10" id="KW-0408">Iron</keyword>
<evidence type="ECO:0000256" key="2">
    <source>
        <dbReference type="ARBA" id="ARBA00004651"/>
    </source>
</evidence>
<evidence type="ECO:0000256" key="5">
    <source>
        <dbReference type="ARBA" id="ARBA00022617"/>
    </source>
</evidence>
<comment type="cofactor">
    <cofactor evidence="1">
        <name>heme b</name>
        <dbReference type="ChEBI" id="CHEBI:60344"/>
    </cofactor>
</comment>
<evidence type="ECO:0000256" key="8">
    <source>
        <dbReference type="ARBA" id="ARBA00022982"/>
    </source>
</evidence>
<evidence type="ECO:0000313" key="16">
    <source>
        <dbReference type="Proteomes" id="UP001440612"/>
    </source>
</evidence>
<sequence length="184" mass="20819">MPEPLQKYRVPARVIHWIMAILILCIIPIGFLMVRAELERSTQNFLFITHKNVGTLLLVLFFVRAIYRWRRPPQLKPVELPKIQEFAAHATHIGLYALLLIMPLAGYVRVRAGGFPIEALDAMGIPSFVPRSEALAEFAKAVHYYGAYAFTALILMHIGAAAFHGLIRRDGIFTRMWPPVGKNS</sequence>
<name>A0ABZ2VAY4_9RHOB</name>
<protein>
    <submittedName>
        <fullName evidence="15">Cytochrome b</fullName>
    </submittedName>
</protein>
<feature type="transmembrane region" description="Helical" evidence="13">
    <location>
        <begin position="145"/>
        <end position="167"/>
    </location>
</feature>
<feature type="transmembrane region" description="Helical" evidence="13">
    <location>
        <begin position="45"/>
        <end position="66"/>
    </location>
</feature>
<evidence type="ECO:0000256" key="7">
    <source>
        <dbReference type="ARBA" id="ARBA00022723"/>
    </source>
</evidence>
<evidence type="ECO:0000256" key="12">
    <source>
        <dbReference type="ARBA" id="ARBA00037975"/>
    </source>
</evidence>
<comment type="subcellular location">
    <subcellularLocation>
        <location evidence="2">Cell membrane</location>
        <topology evidence="2">Multi-pass membrane protein</topology>
    </subcellularLocation>
</comment>
<gene>
    <name evidence="15" type="ORF">AABB29_04100</name>
</gene>
<feature type="domain" description="Cytochrome b561 bacterial/Ni-hydrogenase" evidence="14">
    <location>
        <begin position="8"/>
        <end position="178"/>
    </location>
</feature>
<dbReference type="Pfam" id="PF01292">
    <property type="entry name" value="Ni_hydr_CYTB"/>
    <property type="match status" value="1"/>
</dbReference>
<evidence type="ECO:0000256" key="4">
    <source>
        <dbReference type="ARBA" id="ARBA00022475"/>
    </source>
</evidence>
<evidence type="ECO:0000256" key="3">
    <source>
        <dbReference type="ARBA" id="ARBA00022448"/>
    </source>
</evidence>
<dbReference type="PANTHER" id="PTHR30529">
    <property type="entry name" value="CYTOCHROME B561"/>
    <property type="match status" value="1"/>
</dbReference>
<evidence type="ECO:0000256" key="10">
    <source>
        <dbReference type="ARBA" id="ARBA00023004"/>
    </source>
</evidence>
<dbReference type="RefSeq" id="WP_341367949.1">
    <property type="nucleotide sequence ID" value="NZ_CP150951.2"/>
</dbReference>
<keyword evidence="6 13" id="KW-0812">Transmembrane</keyword>
<organism evidence="15 16">
    <name type="scientific">Yoonia phaeophyticola</name>
    <dbReference type="NCBI Taxonomy" id="3137369"/>
    <lineage>
        <taxon>Bacteria</taxon>
        <taxon>Pseudomonadati</taxon>
        <taxon>Pseudomonadota</taxon>
        <taxon>Alphaproteobacteria</taxon>
        <taxon>Rhodobacterales</taxon>
        <taxon>Paracoccaceae</taxon>
        <taxon>Yoonia</taxon>
    </lineage>
</organism>